<feature type="region of interest" description="Disordered" evidence="1">
    <location>
        <begin position="1"/>
        <end position="23"/>
    </location>
</feature>
<comment type="caution">
    <text evidence="2">The sequence shown here is derived from an EMBL/GenBank/DDBJ whole genome shotgun (WGS) entry which is preliminary data.</text>
</comment>
<sequence length="75" mass="8753">MEKEMLDHEADEGVEMNDKSRNDENLKAEKTWFGQRDNRLCEKCGKIVTSNFEDTSIFMMEWDGMRLVATTLDTS</sequence>
<accession>A0A8S0RUN4</accession>
<dbReference type="Proteomes" id="UP000594638">
    <property type="component" value="Unassembled WGS sequence"/>
</dbReference>
<name>A0A8S0RUN4_OLEEU</name>
<evidence type="ECO:0000313" key="2">
    <source>
        <dbReference type="EMBL" id="CAA2983701.1"/>
    </source>
</evidence>
<dbReference type="Gramene" id="OE9A094288T1">
    <property type="protein sequence ID" value="OE9A094288C1"/>
    <property type="gene ID" value="OE9A094288"/>
</dbReference>
<keyword evidence="3" id="KW-1185">Reference proteome</keyword>
<organism evidence="2 3">
    <name type="scientific">Olea europaea subsp. europaea</name>
    <dbReference type="NCBI Taxonomy" id="158383"/>
    <lineage>
        <taxon>Eukaryota</taxon>
        <taxon>Viridiplantae</taxon>
        <taxon>Streptophyta</taxon>
        <taxon>Embryophyta</taxon>
        <taxon>Tracheophyta</taxon>
        <taxon>Spermatophyta</taxon>
        <taxon>Magnoliopsida</taxon>
        <taxon>eudicotyledons</taxon>
        <taxon>Gunneridae</taxon>
        <taxon>Pentapetalae</taxon>
        <taxon>asterids</taxon>
        <taxon>lamiids</taxon>
        <taxon>Lamiales</taxon>
        <taxon>Oleaceae</taxon>
        <taxon>Oleeae</taxon>
        <taxon>Olea</taxon>
    </lineage>
</organism>
<proteinExistence type="predicted"/>
<evidence type="ECO:0000313" key="3">
    <source>
        <dbReference type="Proteomes" id="UP000594638"/>
    </source>
</evidence>
<protein>
    <submittedName>
        <fullName evidence="2">Uncharacterized protein</fullName>
    </submittedName>
</protein>
<evidence type="ECO:0000256" key="1">
    <source>
        <dbReference type="SAM" id="MobiDB-lite"/>
    </source>
</evidence>
<dbReference type="AlphaFoldDB" id="A0A8S0RUN4"/>
<dbReference type="EMBL" id="CACTIH010003739">
    <property type="protein sequence ID" value="CAA2983701.1"/>
    <property type="molecule type" value="Genomic_DNA"/>
</dbReference>
<gene>
    <name evidence="2" type="ORF">OLEA9_A094288</name>
</gene>
<reference evidence="2 3" key="1">
    <citation type="submission" date="2019-12" db="EMBL/GenBank/DDBJ databases">
        <authorList>
            <person name="Alioto T."/>
            <person name="Alioto T."/>
            <person name="Gomez Garrido J."/>
        </authorList>
    </citation>
    <scope>NUCLEOTIDE SEQUENCE [LARGE SCALE GENOMIC DNA]</scope>
</reference>